<evidence type="ECO:0000256" key="2">
    <source>
        <dbReference type="ARBA" id="ARBA00010545"/>
    </source>
</evidence>
<evidence type="ECO:0000313" key="7">
    <source>
        <dbReference type="Proteomes" id="UP001244011"/>
    </source>
</evidence>
<name>A0AAJ0BSC2_9PEZI</name>
<comment type="caution">
    <text evidence="6">The sequence shown here is derived from an EMBL/GenBank/DDBJ whole genome shotgun (WGS) entry which is preliminary data.</text>
</comment>
<keyword evidence="4 5" id="KW-0732">Signal</keyword>
<protein>
    <recommendedName>
        <fullName evidence="3">Long chronological lifespan protein 2</fullName>
    </recommendedName>
</protein>
<dbReference type="CDD" id="cd23996">
    <property type="entry name" value="LCL2-like"/>
    <property type="match status" value="1"/>
</dbReference>
<dbReference type="PANTHER" id="PTHR38425:SF1">
    <property type="entry name" value="LONG CHRONOLOGICAL LIFESPAN PROTEIN 2"/>
    <property type="match status" value="1"/>
</dbReference>
<comment type="function">
    <text evidence="1">Probable component of the endoplasmic reticulum-associated degradation (ERAD) pathway.</text>
</comment>
<dbReference type="GeneID" id="85312513"/>
<accession>A0AAJ0BSC2</accession>
<evidence type="ECO:0000256" key="3">
    <source>
        <dbReference type="ARBA" id="ARBA00018534"/>
    </source>
</evidence>
<feature type="signal peptide" evidence="5">
    <location>
        <begin position="1"/>
        <end position="20"/>
    </location>
</feature>
<dbReference type="GO" id="GO:0036503">
    <property type="term" value="P:ERAD pathway"/>
    <property type="evidence" value="ECO:0007669"/>
    <property type="project" value="TreeGrafter"/>
</dbReference>
<gene>
    <name evidence="6" type="ORF">QBC33DRAFT_552656</name>
</gene>
<organism evidence="6 7">
    <name type="scientific">Phialemonium atrogriseum</name>
    <dbReference type="NCBI Taxonomy" id="1093897"/>
    <lineage>
        <taxon>Eukaryota</taxon>
        <taxon>Fungi</taxon>
        <taxon>Dikarya</taxon>
        <taxon>Ascomycota</taxon>
        <taxon>Pezizomycotina</taxon>
        <taxon>Sordariomycetes</taxon>
        <taxon>Sordariomycetidae</taxon>
        <taxon>Cephalothecales</taxon>
        <taxon>Cephalothecaceae</taxon>
        <taxon>Phialemonium</taxon>
    </lineage>
</organism>
<proteinExistence type="inferred from homology"/>
<evidence type="ECO:0000256" key="5">
    <source>
        <dbReference type="SAM" id="SignalP"/>
    </source>
</evidence>
<feature type="chain" id="PRO_5042529698" description="Long chronological lifespan protein 2" evidence="5">
    <location>
        <begin position="21"/>
        <end position="120"/>
    </location>
</feature>
<keyword evidence="7" id="KW-1185">Reference proteome</keyword>
<dbReference type="EMBL" id="MU839041">
    <property type="protein sequence ID" value="KAK1762214.1"/>
    <property type="molecule type" value="Genomic_DNA"/>
</dbReference>
<evidence type="ECO:0000313" key="6">
    <source>
        <dbReference type="EMBL" id="KAK1762214.1"/>
    </source>
</evidence>
<dbReference type="InterPro" id="IPR034543">
    <property type="entry name" value="LCL2"/>
</dbReference>
<reference evidence="6" key="1">
    <citation type="submission" date="2023-06" db="EMBL/GenBank/DDBJ databases">
        <title>Genome-scale phylogeny and comparative genomics of the fungal order Sordariales.</title>
        <authorList>
            <consortium name="Lawrence Berkeley National Laboratory"/>
            <person name="Hensen N."/>
            <person name="Bonometti L."/>
            <person name="Westerberg I."/>
            <person name="Brannstrom I.O."/>
            <person name="Guillou S."/>
            <person name="Cros-Aarteil S."/>
            <person name="Calhoun S."/>
            <person name="Haridas S."/>
            <person name="Kuo A."/>
            <person name="Mondo S."/>
            <person name="Pangilinan J."/>
            <person name="Riley R."/>
            <person name="Labutti K."/>
            <person name="Andreopoulos B."/>
            <person name="Lipzen A."/>
            <person name="Chen C."/>
            <person name="Yanf M."/>
            <person name="Daum C."/>
            <person name="Ng V."/>
            <person name="Clum A."/>
            <person name="Steindorff A."/>
            <person name="Ohm R."/>
            <person name="Martin F."/>
            <person name="Silar P."/>
            <person name="Natvig D."/>
            <person name="Lalanne C."/>
            <person name="Gautier V."/>
            <person name="Ament-Velasquez S.L."/>
            <person name="Kruys A."/>
            <person name="Hutchinson M.I."/>
            <person name="Powell A.J."/>
            <person name="Barry K."/>
            <person name="Miller A.N."/>
            <person name="Grigoriev I.V."/>
            <person name="Debuchy R."/>
            <person name="Gladieux P."/>
            <person name="Thoren M.H."/>
            <person name="Johannesson H."/>
        </authorList>
    </citation>
    <scope>NUCLEOTIDE SEQUENCE</scope>
    <source>
        <strain evidence="6">8032-3</strain>
    </source>
</reference>
<dbReference type="PANTHER" id="PTHR38425">
    <property type="entry name" value="LONG CHRONOLOGICAL LIFESPAN PROTEIN 2"/>
    <property type="match status" value="1"/>
</dbReference>
<evidence type="ECO:0000256" key="1">
    <source>
        <dbReference type="ARBA" id="ARBA00002208"/>
    </source>
</evidence>
<dbReference type="AlphaFoldDB" id="A0AAJ0BSC2"/>
<dbReference type="RefSeq" id="XP_060278427.1">
    <property type="nucleotide sequence ID" value="XM_060429326.1"/>
</dbReference>
<comment type="similarity">
    <text evidence="2">Belongs to the LCL2 family.</text>
</comment>
<dbReference type="Proteomes" id="UP001244011">
    <property type="component" value="Unassembled WGS sequence"/>
</dbReference>
<sequence>MRFFSSISLLLCALAGSVHAQFGFFEQMFGGQQQQHQQPAQNVPSDASFYRANYERARCPKYLCPDTLACVDFPHHCPCPWAEREDKFELADGQRICVSKGGFKAGEAARKVELARKGLL</sequence>
<evidence type="ECO:0000256" key="4">
    <source>
        <dbReference type="ARBA" id="ARBA00022729"/>
    </source>
</evidence>